<protein>
    <submittedName>
        <fullName evidence="2">Uncharacterized protein</fullName>
    </submittedName>
</protein>
<keyword evidence="3" id="KW-1185">Reference proteome</keyword>
<reference evidence="2 3" key="1">
    <citation type="submission" date="2019-05" db="EMBL/GenBank/DDBJ databases">
        <title>Another draft genome of Portunus trituberculatus and its Hox gene families provides insights of decapod evolution.</title>
        <authorList>
            <person name="Jeong J.-H."/>
            <person name="Song I."/>
            <person name="Kim S."/>
            <person name="Choi T."/>
            <person name="Kim D."/>
            <person name="Ryu S."/>
            <person name="Kim W."/>
        </authorList>
    </citation>
    <scope>NUCLEOTIDE SEQUENCE [LARGE SCALE GENOMIC DNA]</scope>
    <source>
        <tissue evidence="2">Muscle</tissue>
    </source>
</reference>
<accession>A0A5B7G922</accession>
<organism evidence="2 3">
    <name type="scientific">Portunus trituberculatus</name>
    <name type="common">Swimming crab</name>
    <name type="synonym">Neptunus trituberculatus</name>
    <dbReference type="NCBI Taxonomy" id="210409"/>
    <lineage>
        <taxon>Eukaryota</taxon>
        <taxon>Metazoa</taxon>
        <taxon>Ecdysozoa</taxon>
        <taxon>Arthropoda</taxon>
        <taxon>Crustacea</taxon>
        <taxon>Multicrustacea</taxon>
        <taxon>Malacostraca</taxon>
        <taxon>Eumalacostraca</taxon>
        <taxon>Eucarida</taxon>
        <taxon>Decapoda</taxon>
        <taxon>Pleocyemata</taxon>
        <taxon>Brachyura</taxon>
        <taxon>Eubrachyura</taxon>
        <taxon>Portunoidea</taxon>
        <taxon>Portunidae</taxon>
        <taxon>Portuninae</taxon>
        <taxon>Portunus</taxon>
    </lineage>
</organism>
<dbReference type="EMBL" id="VSRR010013993">
    <property type="protein sequence ID" value="MPC56501.1"/>
    <property type="molecule type" value="Genomic_DNA"/>
</dbReference>
<evidence type="ECO:0000313" key="2">
    <source>
        <dbReference type="EMBL" id="MPC56501.1"/>
    </source>
</evidence>
<evidence type="ECO:0000256" key="1">
    <source>
        <dbReference type="SAM" id="MobiDB-lite"/>
    </source>
</evidence>
<gene>
    <name evidence="2" type="ORF">E2C01_050462</name>
</gene>
<comment type="caution">
    <text evidence="2">The sequence shown here is derived from an EMBL/GenBank/DDBJ whole genome shotgun (WGS) entry which is preliminary data.</text>
</comment>
<evidence type="ECO:0000313" key="3">
    <source>
        <dbReference type="Proteomes" id="UP000324222"/>
    </source>
</evidence>
<sequence length="71" mass="7363">MGAGTWHINCGAQALPPAEHTVQGTMDKLDDAVEVMPLVKTAVQPGPNPVSAGSTSPGDHMDTSNIVIKRN</sequence>
<feature type="region of interest" description="Disordered" evidence="1">
    <location>
        <begin position="42"/>
        <end position="71"/>
    </location>
</feature>
<name>A0A5B7G922_PORTR</name>
<dbReference type="AlphaFoldDB" id="A0A5B7G922"/>
<proteinExistence type="predicted"/>
<dbReference type="Proteomes" id="UP000324222">
    <property type="component" value="Unassembled WGS sequence"/>
</dbReference>